<name>A0A0P0VQ67_ORYSJ</name>
<sequence length="75" mass="7761">MTPSAKAGDLTGAGLLHPHRQTTTVATYVILMTSSTSDACDCFTPKASHAPFHPTQNIQRLQPPTGGRANVGAAS</sequence>
<organism evidence="2 3">
    <name type="scientific">Oryza sativa subsp. japonica</name>
    <name type="common">Rice</name>
    <dbReference type="NCBI Taxonomy" id="39947"/>
    <lineage>
        <taxon>Eukaryota</taxon>
        <taxon>Viridiplantae</taxon>
        <taxon>Streptophyta</taxon>
        <taxon>Embryophyta</taxon>
        <taxon>Tracheophyta</taxon>
        <taxon>Spermatophyta</taxon>
        <taxon>Magnoliopsida</taxon>
        <taxon>Liliopsida</taxon>
        <taxon>Poales</taxon>
        <taxon>Poaceae</taxon>
        <taxon>BOP clade</taxon>
        <taxon>Oryzoideae</taxon>
        <taxon>Oryzeae</taxon>
        <taxon>Oryzinae</taxon>
        <taxon>Oryza</taxon>
        <taxon>Oryza sativa</taxon>
    </lineage>
</organism>
<accession>A0A0P0VQ67</accession>
<dbReference type="AlphaFoldDB" id="A0A0P0VQ67"/>
<protein>
    <submittedName>
        <fullName evidence="2">Os02g0765950 protein</fullName>
    </submittedName>
</protein>
<reference evidence="2 3" key="2">
    <citation type="journal article" date="2013" name="Plant Cell Physiol.">
        <title>Rice Annotation Project Database (RAP-DB): an integrative and interactive database for rice genomics.</title>
        <authorList>
            <person name="Sakai H."/>
            <person name="Lee S.S."/>
            <person name="Tanaka T."/>
            <person name="Numa H."/>
            <person name="Kim J."/>
            <person name="Kawahara Y."/>
            <person name="Wakimoto H."/>
            <person name="Yang C.C."/>
            <person name="Iwamoto M."/>
            <person name="Abe T."/>
            <person name="Yamada Y."/>
            <person name="Muto A."/>
            <person name="Inokuchi H."/>
            <person name="Ikemura T."/>
            <person name="Matsumoto T."/>
            <person name="Sasaki T."/>
            <person name="Itoh T."/>
        </authorList>
    </citation>
    <scope>NUCLEOTIDE SEQUENCE [LARGE SCALE GENOMIC DNA]</scope>
    <source>
        <strain evidence="3">cv. Nipponbare</strain>
    </source>
</reference>
<evidence type="ECO:0000313" key="2">
    <source>
        <dbReference type="EMBL" id="BAS81064.1"/>
    </source>
</evidence>
<proteinExistence type="predicted"/>
<dbReference type="Proteomes" id="UP000059680">
    <property type="component" value="Chromosome 2"/>
</dbReference>
<dbReference type="InParanoid" id="A0A0P0VQ67"/>
<feature type="region of interest" description="Disordered" evidence="1">
    <location>
        <begin position="46"/>
        <end position="75"/>
    </location>
</feature>
<dbReference type="EMBL" id="AP014958">
    <property type="protein sequence ID" value="BAS81064.1"/>
    <property type="molecule type" value="Genomic_DNA"/>
</dbReference>
<reference evidence="3" key="1">
    <citation type="journal article" date="2005" name="Nature">
        <title>The map-based sequence of the rice genome.</title>
        <authorList>
            <consortium name="International rice genome sequencing project (IRGSP)"/>
            <person name="Matsumoto T."/>
            <person name="Wu J."/>
            <person name="Kanamori H."/>
            <person name="Katayose Y."/>
            <person name="Fujisawa M."/>
            <person name="Namiki N."/>
            <person name="Mizuno H."/>
            <person name="Yamamoto K."/>
            <person name="Antonio B.A."/>
            <person name="Baba T."/>
            <person name="Sakata K."/>
            <person name="Nagamura Y."/>
            <person name="Aoki H."/>
            <person name="Arikawa K."/>
            <person name="Arita K."/>
            <person name="Bito T."/>
            <person name="Chiden Y."/>
            <person name="Fujitsuka N."/>
            <person name="Fukunaka R."/>
            <person name="Hamada M."/>
            <person name="Harada C."/>
            <person name="Hayashi A."/>
            <person name="Hijishita S."/>
            <person name="Honda M."/>
            <person name="Hosokawa S."/>
            <person name="Ichikawa Y."/>
            <person name="Idonuma A."/>
            <person name="Iijima M."/>
            <person name="Ikeda M."/>
            <person name="Ikeno M."/>
            <person name="Ito K."/>
            <person name="Ito S."/>
            <person name="Ito T."/>
            <person name="Ito Y."/>
            <person name="Ito Y."/>
            <person name="Iwabuchi A."/>
            <person name="Kamiya K."/>
            <person name="Karasawa W."/>
            <person name="Kurita K."/>
            <person name="Katagiri S."/>
            <person name="Kikuta A."/>
            <person name="Kobayashi H."/>
            <person name="Kobayashi N."/>
            <person name="Machita K."/>
            <person name="Maehara T."/>
            <person name="Masukawa M."/>
            <person name="Mizubayashi T."/>
            <person name="Mukai Y."/>
            <person name="Nagasaki H."/>
            <person name="Nagata Y."/>
            <person name="Naito S."/>
            <person name="Nakashima M."/>
            <person name="Nakama Y."/>
            <person name="Nakamichi Y."/>
            <person name="Nakamura M."/>
            <person name="Meguro A."/>
            <person name="Negishi M."/>
            <person name="Ohta I."/>
            <person name="Ohta T."/>
            <person name="Okamoto M."/>
            <person name="Ono N."/>
            <person name="Saji S."/>
            <person name="Sakaguchi M."/>
            <person name="Sakai K."/>
            <person name="Shibata M."/>
            <person name="Shimokawa T."/>
            <person name="Song J."/>
            <person name="Takazaki Y."/>
            <person name="Terasawa K."/>
            <person name="Tsugane M."/>
            <person name="Tsuji K."/>
            <person name="Ueda S."/>
            <person name="Waki K."/>
            <person name="Yamagata H."/>
            <person name="Yamamoto M."/>
            <person name="Yamamoto S."/>
            <person name="Yamane H."/>
            <person name="Yoshiki S."/>
            <person name="Yoshihara R."/>
            <person name="Yukawa K."/>
            <person name="Zhong H."/>
            <person name="Yano M."/>
            <person name="Yuan Q."/>
            <person name="Ouyang S."/>
            <person name="Liu J."/>
            <person name="Jones K.M."/>
            <person name="Gansberger K."/>
            <person name="Moffat K."/>
            <person name="Hill J."/>
            <person name="Bera J."/>
            <person name="Fadrosh D."/>
            <person name="Jin S."/>
            <person name="Johri S."/>
            <person name="Kim M."/>
            <person name="Overton L."/>
            <person name="Reardon M."/>
            <person name="Tsitrin T."/>
            <person name="Vuong H."/>
            <person name="Weaver B."/>
            <person name="Ciecko A."/>
            <person name="Tallon L."/>
            <person name="Jackson J."/>
            <person name="Pai G."/>
            <person name="Aken S.V."/>
            <person name="Utterback T."/>
            <person name="Reidmuller S."/>
            <person name="Feldblyum T."/>
            <person name="Hsiao J."/>
            <person name="Zismann V."/>
            <person name="Iobst S."/>
            <person name="de Vazeille A.R."/>
            <person name="Buell C.R."/>
            <person name="Ying K."/>
            <person name="Li Y."/>
            <person name="Lu T."/>
            <person name="Huang Y."/>
            <person name="Zhao Q."/>
            <person name="Feng Q."/>
            <person name="Zhang L."/>
            <person name="Zhu J."/>
            <person name="Weng Q."/>
            <person name="Mu J."/>
            <person name="Lu Y."/>
            <person name="Fan D."/>
            <person name="Liu Y."/>
            <person name="Guan J."/>
            <person name="Zhang Y."/>
            <person name="Yu S."/>
            <person name="Liu X."/>
            <person name="Zhang Y."/>
            <person name="Hong G."/>
            <person name="Han B."/>
            <person name="Choisne N."/>
            <person name="Demange N."/>
            <person name="Orjeda G."/>
            <person name="Samain S."/>
            <person name="Cattolico L."/>
            <person name="Pelletier E."/>
            <person name="Couloux A."/>
            <person name="Segurens B."/>
            <person name="Wincker P."/>
            <person name="D'Hont A."/>
            <person name="Scarpelli C."/>
            <person name="Weissenbach J."/>
            <person name="Salanoubat M."/>
            <person name="Quetier F."/>
            <person name="Yu Y."/>
            <person name="Kim H.R."/>
            <person name="Rambo T."/>
            <person name="Currie J."/>
            <person name="Collura K."/>
            <person name="Luo M."/>
            <person name="Yang T."/>
            <person name="Ammiraju J.S.S."/>
            <person name="Engler F."/>
            <person name="Soderlund C."/>
            <person name="Wing R.A."/>
            <person name="Palmer L.E."/>
            <person name="de la Bastide M."/>
            <person name="Spiegel L."/>
            <person name="Nascimento L."/>
            <person name="Zutavern T."/>
            <person name="O'Shaughnessy A."/>
            <person name="Dike S."/>
            <person name="Dedhia N."/>
            <person name="Preston R."/>
            <person name="Balija V."/>
            <person name="McCombie W.R."/>
            <person name="Chow T."/>
            <person name="Chen H."/>
            <person name="Chung M."/>
            <person name="Chen C."/>
            <person name="Shaw J."/>
            <person name="Wu H."/>
            <person name="Hsiao K."/>
            <person name="Chao Y."/>
            <person name="Chu M."/>
            <person name="Cheng C."/>
            <person name="Hour A."/>
            <person name="Lee P."/>
            <person name="Lin S."/>
            <person name="Lin Y."/>
            <person name="Liou J."/>
            <person name="Liu S."/>
            <person name="Hsing Y."/>
            <person name="Raghuvanshi S."/>
            <person name="Mohanty A."/>
            <person name="Bharti A.K."/>
            <person name="Gaur A."/>
            <person name="Gupta V."/>
            <person name="Kumar D."/>
            <person name="Ravi V."/>
            <person name="Vij S."/>
            <person name="Kapur A."/>
            <person name="Khurana P."/>
            <person name="Khurana P."/>
            <person name="Khurana J.P."/>
            <person name="Tyagi A.K."/>
            <person name="Gaikwad K."/>
            <person name="Singh A."/>
            <person name="Dalal V."/>
            <person name="Srivastava S."/>
            <person name="Dixit A."/>
            <person name="Pal A.K."/>
            <person name="Ghazi I.A."/>
            <person name="Yadav M."/>
            <person name="Pandit A."/>
            <person name="Bhargava A."/>
            <person name="Sureshbabu K."/>
            <person name="Batra K."/>
            <person name="Sharma T.R."/>
            <person name="Mohapatra T."/>
            <person name="Singh N.K."/>
            <person name="Messing J."/>
            <person name="Nelson A.B."/>
            <person name="Fuks G."/>
            <person name="Kavchok S."/>
            <person name="Keizer G."/>
            <person name="Linton E."/>
            <person name="Llaca V."/>
            <person name="Song R."/>
            <person name="Tanyolac B."/>
            <person name="Young S."/>
            <person name="Ho-Il K."/>
            <person name="Hahn J.H."/>
            <person name="Sangsakoo G."/>
            <person name="Vanavichit A."/>
            <person name="de Mattos Luiz.A.T."/>
            <person name="Zimmer P.D."/>
            <person name="Malone G."/>
            <person name="Dellagostin O."/>
            <person name="de Oliveira A.C."/>
            <person name="Bevan M."/>
            <person name="Bancroft I."/>
            <person name="Minx P."/>
            <person name="Cordum H."/>
            <person name="Wilson R."/>
            <person name="Cheng Z."/>
            <person name="Jin W."/>
            <person name="Jiang J."/>
            <person name="Leong S.A."/>
            <person name="Iwama H."/>
            <person name="Gojobori T."/>
            <person name="Itoh T."/>
            <person name="Niimura Y."/>
            <person name="Fujii Y."/>
            <person name="Habara T."/>
            <person name="Sakai H."/>
            <person name="Sato Y."/>
            <person name="Wilson G."/>
            <person name="Kumar K."/>
            <person name="McCouch S."/>
            <person name="Juretic N."/>
            <person name="Hoen D."/>
            <person name="Wright S."/>
            <person name="Bruskiewich R."/>
            <person name="Bureau T."/>
            <person name="Miyao A."/>
            <person name="Hirochika H."/>
            <person name="Nishikawa T."/>
            <person name="Kadowaki K."/>
            <person name="Sugiura M."/>
            <person name="Burr B."/>
            <person name="Sasaki T."/>
        </authorList>
    </citation>
    <scope>NUCLEOTIDE SEQUENCE [LARGE SCALE GENOMIC DNA]</scope>
    <source>
        <strain evidence="3">cv. Nipponbare</strain>
    </source>
</reference>
<evidence type="ECO:0000256" key="1">
    <source>
        <dbReference type="SAM" id="MobiDB-lite"/>
    </source>
</evidence>
<reference evidence="2 3" key="3">
    <citation type="journal article" date="2013" name="Rice">
        <title>Improvement of the Oryza sativa Nipponbare reference genome using next generation sequence and optical map data.</title>
        <authorList>
            <person name="Kawahara Y."/>
            <person name="de la Bastide M."/>
            <person name="Hamilton J.P."/>
            <person name="Kanamori H."/>
            <person name="McCombie W.R."/>
            <person name="Ouyang S."/>
            <person name="Schwartz D.C."/>
            <person name="Tanaka T."/>
            <person name="Wu J."/>
            <person name="Zhou S."/>
            <person name="Childs K.L."/>
            <person name="Davidson R.M."/>
            <person name="Lin H."/>
            <person name="Quesada-Ocampo L."/>
            <person name="Vaillancourt B."/>
            <person name="Sakai H."/>
            <person name="Lee S.S."/>
            <person name="Kim J."/>
            <person name="Numa H."/>
            <person name="Itoh T."/>
            <person name="Buell C.R."/>
            <person name="Matsumoto T."/>
        </authorList>
    </citation>
    <scope>NUCLEOTIDE SEQUENCE [LARGE SCALE GENOMIC DNA]</scope>
    <source>
        <strain evidence="3">cv. Nipponbare</strain>
    </source>
</reference>
<evidence type="ECO:0000313" key="3">
    <source>
        <dbReference type="Proteomes" id="UP000059680"/>
    </source>
</evidence>
<keyword evidence="3" id="KW-1185">Reference proteome</keyword>
<gene>
    <name evidence="2" type="ordered locus">Os02g0765950</name>
    <name evidence="2" type="ORF">OSNPB_020765950</name>
</gene>
<dbReference type="PaxDb" id="39947-A0A0P0VQ67"/>